<protein>
    <recommendedName>
        <fullName evidence="10">Glycoside hydrolase</fullName>
    </recommendedName>
</protein>
<dbReference type="Gene3D" id="3.90.1720.10">
    <property type="entry name" value="endopeptidase domain like (from Nostoc punctiforme)"/>
    <property type="match status" value="1"/>
</dbReference>
<dbReference type="GO" id="GO:0006508">
    <property type="term" value="P:proteolysis"/>
    <property type="evidence" value="ECO:0007669"/>
    <property type="project" value="UniProtKB-KW"/>
</dbReference>
<dbReference type="PROSITE" id="PS51257">
    <property type="entry name" value="PROKAR_LIPOPROTEIN"/>
    <property type="match status" value="1"/>
</dbReference>
<comment type="similarity">
    <text evidence="1">Belongs to the peptidase C40 family.</text>
</comment>
<evidence type="ECO:0000256" key="2">
    <source>
        <dbReference type="ARBA" id="ARBA00022670"/>
    </source>
</evidence>
<dbReference type="Pfam" id="PF12913">
    <property type="entry name" value="SH3_6"/>
    <property type="match status" value="1"/>
</dbReference>
<dbReference type="Pfam" id="PF00877">
    <property type="entry name" value="NLPC_P60"/>
    <property type="match status" value="1"/>
</dbReference>
<feature type="domain" description="NLPC/P60 N-terminal" evidence="6">
    <location>
        <begin position="9"/>
        <end position="113"/>
    </location>
</feature>
<evidence type="ECO:0000313" key="9">
    <source>
        <dbReference type="Proteomes" id="UP000221222"/>
    </source>
</evidence>
<feature type="domain" description="SH3b1" evidence="7">
    <location>
        <begin position="137"/>
        <end position="188"/>
    </location>
</feature>
<evidence type="ECO:0000259" key="5">
    <source>
        <dbReference type="Pfam" id="PF00877"/>
    </source>
</evidence>
<keyword evidence="2" id="KW-0645">Protease</keyword>
<feature type="domain" description="NlpC/P60" evidence="5">
    <location>
        <begin position="284"/>
        <end position="365"/>
    </location>
</feature>
<dbReference type="SUPFAM" id="SSF54001">
    <property type="entry name" value="Cysteine proteinases"/>
    <property type="match status" value="1"/>
</dbReference>
<accession>A0A2G1DKE7</accession>
<keyword evidence="9" id="KW-1185">Reference proteome</keyword>
<dbReference type="Proteomes" id="UP000221222">
    <property type="component" value="Unassembled WGS sequence"/>
</dbReference>
<keyword evidence="4" id="KW-0788">Thiol protease</keyword>
<evidence type="ECO:0000256" key="1">
    <source>
        <dbReference type="ARBA" id="ARBA00007074"/>
    </source>
</evidence>
<dbReference type="InterPro" id="IPR027017">
    <property type="entry name" value="P60_peptidase_YkfC"/>
</dbReference>
<evidence type="ECO:0000256" key="4">
    <source>
        <dbReference type="ARBA" id="ARBA00022807"/>
    </source>
</evidence>
<comment type="caution">
    <text evidence="8">The sequence shown here is derived from an EMBL/GenBank/DDBJ whole genome shotgun (WGS) entry which is preliminary data.</text>
</comment>
<dbReference type="EMBL" id="NXFY01000002">
    <property type="protein sequence ID" value="PHO18995.1"/>
    <property type="molecule type" value="Genomic_DNA"/>
</dbReference>
<sequence>MLNLKTVFFIIFITIFFSACVHKNVQISDLKDYSQNPKNYLSKNLNFNNQQKEDNYFNKKYFSVWTNPKISISKKVATWGFDYKKREIYLQNFSRATKQWFDKQIENSNFDEFKKASKKAIVIKNSALKVFPTIQMMFYNPYKAGEGFPFDYNQNSQIKINTPILISHFSKDKAWAFIKSASVFGWIKVDNIAFVDKNFIKEFMTNNYYIATKDKFNIYDNFYIEKIQLGTIFPKKENRYIVAKKDLNHNAYIEYISIDTKNIDKKPLIFNAKNISKVASQLIGEQYGWGGIFNFRDCSSFTQDFFSVFGKYLERNSSKQLNNGRYINIKNLTNQKKKEFIIKNAKPFKTLIHLPGHIMLYIGSKKDEPLVMHNVWGVKTRVFFNTKGRNIIGKNIISTLDFGKELQTYDDTKNVLDKIESIVILDEKR</sequence>
<dbReference type="Pfam" id="PF12912">
    <property type="entry name" value="N_NLPC_P60"/>
    <property type="match status" value="1"/>
</dbReference>
<reference evidence="8 9" key="1">
    <citation type="submission" date="2017-09" db="EMBL/GenBank/DDBJ databases">
        <title>Arcobacter canalis sp. nov., a new species isolated from a water canal contaminated with urban sewage.</title>
        <authorList>
            <person name="Perez-Cataluna A."/>
            <person name="Salas-Masso N."/>
            <person name="Figueras M.J."/>
        </authorList>
    </citation>
    <scope>NUCLEOTIDE SEQUENCE [LARGE SCALE GENOMIC DNA]</scope>
    <source>
        <strain evidence="8 9">F98-3</strain>
    </source>
</reference>
<keyword evidence="3" id="KW-0378">Hydrolase</keyword>
<evidence type="ECO:0000259" key="7">
    <source>
        <dbReference type="Pfam" id="PF12913"/>
    </source>
</evidence>
<proteinExistence type="inferred from homology"/>
<evidence type="ECO:0000259" key="6">
    <source>
        <dbReference type="Pfam" id="PF12912"/>
    </source>
</evidence>
<evidence type="ECO:0000256" key="3">
    <source>
        <dbReference type="ARBA" id="ARBA00022801"/>
    </source>
</evidence>
<organism evidence="8 9">
    <name type="scientific">Malaciobacter molluscorum LMG 25693</name>
    <dbReference type="NCBI Taxonomy" id="870501"/>
    <lineage>
        <taxon>Bacteria</taxon>
        <taxon>Pseudomonadati</taxon>
        <taxon>Campylobacterota</taxon>
        <taxon>Epsilonproteobacteria</taxon>
        <taxon>Campylobacterales</taxon>
        <taxon>Arcobacteraceae</taxon>
        <taxon>Malaciobacter</taxon>
    </lineage>
</organism>
<dbReference type="InterPro" id="IPR025606">
    <property type="entry name" value="NLPC/P60_N_dom"/>
</dbReference>
<gene>
    <name evidence="8" type="ORF">CPU12_01750</name>
</gene>
<name>A0A2G1DKE7_9BACT</name>
<evidence type="ECO:0000313" key="8">
    <source>
        <dbReference type="EMBL" id="PHO18995.1"/>
    </source>
</evidence>
<dbReference type="InterPro" id="IPR038765">
    <property type="entry name" value="Papain-like_cys_pep_sf"/>
</dbReference>
<dbReference type="InterPro" id="IPR039439">
    <property type="entry name" value="SH3b1_dom"/>
</dbReference>
<dbReference type="PIRSF" id="PIRSF019015">
    <property type="entry name" value="P60_peptidase_YkfC"/>
    <property type="match status" value="1"/>
</dbReference>
<dbReference type="AlphaFoldDB" id="A0A2G1DKE7"/>
<dbReference type="GO" id="GO:0008234">
    <property type="term" value="F:cysteine-type peptidase activity"/>
    <property type="evidence" value="ECO:0007669"/>
    <property type="project" value="UniProtKB-KW"/>
</dbReference>
<dbReference type="InterPro" id="IPR000064">
    <property type="entry name" value="NLP_P60_dom"/>
</dbReference>
<evidence type="ECO:0008006" key="10">
    <source>
        <dbReference type="Google" id="ProtNLM"/>
    </source>
</evidence>